<dbReference type="CTD" id="4509"/>
<keyword evidence="2" id="KW-0496">Mitochondrion</keyword>
<keyword evidence="1" id="KW-1133">Transmembrane helix</keyword>
<evidence type="ECO:0000313" key="2">
    <source>
        <dbReference type="EMBL" id="AFI54672.1"/>
    </source>
</evidence>
<dbReference type="EMBL" id="JQ780816">
    <property type="protein sequence ID" value="AFI54672.1"/>
    <property type="molecule type" value="Genomic_DNA"/>
</dbReference>
<gene>
    <name evidence="2" type="primary">ATP8</name>
</gene>
<reference evidence="2" key="1">
    <citation type="submission" date="2012-03" db="EMBL/GenBank/DDBJ databases">
        <authorList>
            <person name="Mohankumar C."/>
            <person name="Salini B."/>
            <person name="Harish M."/>
            <person name="Sooraj B."/>
        </authorList>
    </citation>
    <scope>NUCLEOTIDE SEQUENCE</scope>
</reference>
<dbReference type="AlphaFoldDB" id="A0A172DYR4"/>
<reference evidence="2" key="2">
    <citation type="journal article" date="2016" name="Sci. Rep.">
        <title>Rearrangement of mitochondrial tRNA genes in flat bugs (Hemiptera: Aradidae).</title>
        <authorList>
            <person name="Song F."/>
            <person name="Li H."/>
            <person name="Shao R."/>
            <person name="Shi A."/>
            <person name="Bai X."/>
            <person name="Zheng X."/>
            <person name="Heiss E."/>
            <person name="Cai W."/>
        </authorList>
    </citation>
    <scope>NUCLEOTIDE SEQUENCE</scope>
</reference>
<accession>A0A172DYR4</accession>
<dbReference type="RefSeq" id="YP_009258805.1">
    <property type="nucleotide sequence ID" value="NC_030360.1"/>
</dbReference>
<evidence type="ECO:0000256" key="1">
    <source>
        <dbReference type="SAM" id="Phobius"/>
    </source>
</evidence>
<feature type="transmembrane region" description="Helical" evidence="1">
    <location>
        <begin position="6"/>
        <end position="29"/>
    </location>
</feature>
<proteinExistence type="predicted"/>
<organism evidence="2">
    <name type="scientific">Aneurus similis</name>
    <dbReference type="NCBI Taxonomy" id="1176472"/>
    <lineage>
        <taxon>Eukaryota</taxon>
        <taxon>Metazoa</taxon>
        <taxon>Ecdysozoa</taxon>
        <taxon>Arthropoda</taxon>
        <taxon>Hexapoda</taxon>
        <taxon>Insecta</taxon>
        <taxon>Pterygota</taxon>
        <taxon>Neoptera</taxon>
        <taxon>Paraneoptera</taxon>
        <taxon>Hemiptera</taxon>
        <taxon>Heteroptera</taxon>
        <taxon>Panheteroptera</taxon>
        <taxon>Pentatomomorpha</taxon>
        <taxon>Aradoidea</taxon>
        <taxon>Aradidae</taxon>
        <taxon>Aneurinae</taxon>
        <taxon>Aneurus</taxon>
    </lineage>
</organism>
<geneLocation type="mitochondrion" evidence="2"/>
<keyword evidence="1" id="KW-0812">Transmembrane</keyword>
<sequence>MPQMSPLWWTTLSIMFITTLTASSTMIFFNKNYKLTKTAKYSINSEPLNWKW</sequence>
<dbReference type="GeneID" id="27985299"/>
<name>A0A172DYR4_9HEMI</name>
<keyword evidence="1" id="KW-0472">Membrane</keyword>
<protein>
    <submittedName>
        <fullName evidence="2">ATP synthase F0 subunit 8</fullName>
    </submittedName>
</protein>